<name>A0A074K4U2_9RHOB</name>
<keyword evidence="3" id="KW-1185">Reference proteome</keyword>
<reference evidence="2 3" key="1">
    <citation type="submission" date="2013-07" db="EMBL/GenBank/DDBJ databases">
        <title>Thioclava pacifica DSM 10166 Genome Sequencing.</title>
        <authorList>
            <person name="Lai Q."/>
            <person name="Shao Z."/>
        </authorList>
    </citation>
    <scope>NUCLEOTIDE SEQUENCE [LARGE SCALE GENOMIC DNA]</scope>
    <source>
        <strain evidence="2 3">DSM 10166</strain>
    </source>
</reference>
<dbReference type="eggNOG" id="COG5481">
    <property type="taxonomic scope" value="Bacteria"/>
</dbReference>
<dbReference type="InterPro" id="IPR038444">
    <property type="entry name" value="DUF465_sf"/>
</dbReference>
<dbReference type="Gene3D" id="6.10.280.50">
    <property type="match status" value="1"/>
</dbReference>
<sequence>MPDMNAHIEMNHEEVLRVKLEVLKREHRDLDEAIHALTEAVHPDQLRMVRLKKQKLALKDQIARIEDQLTPDIIA</sequence>
<evidence type="ECO:0008006" key="4">
    <source>
        <dbReference type="Google" id="ProtNLM"/>
    </source>
</evidence>
<evidence type="ECO:0000256" key="1">
    <source>
        <dbReference type="SAM" id="Coils"/>
    </source>
</evidence>
<dbReference type="Pfam" id="PF04325">
    <property type="entry name" value="DUF465"/>
    <property type="match status" value="1"/>
</dbReference>
<evidence type="ECO:0000313" key="2">
    <source>
        <dbReference type="EMBL" id="KEO56572.1"/>
    </source>
</evidence>
<dbReference type="STRING" id="1353537.TP2_03325"/>
<proteinExistence type="predicted"/>
<comment type="caution">
    <text evidence="2">The sequence shown here is derived from an EMBL/GenBank/DDBJ whole genome shotgun (WGS) entry which is preliminary data.</text>
</comment>
<keyword evidence="1" id="KW-0175">Coiled coil</keyword>
<accession>A0A074K4U2</accession>
<protein>
    <recommendedName>
        <fullName evidence="4">DUF465 domain-containing protein</fullName>
    </recommendedName>
</protein>
<evidence type="ECO:0000313" key="3">
    <source>
        <dbReference type="Proteomes" id="UP000027432"/>
    </source>
</evidence>
<dbReference type="EMBL" id="AUND01000001">
    <property type="protein sequence ID" value="KEO56572.1"/>
    <property type="molecule type" value="Genomic_DNA"/>
</dbReference>
<dbReference type="InterPro" id="IPR007420">
    <property type="entry name" value="DUF465"/>
</dbReference>
<organism evidence="2 3">
    <name type="scientific">Thioclava pacifica DSM 10166</name>
    <dbReference type="NCBI Taxonomy" id="1353537"/>
    <lineage>
        <taxon>Bacteria</taxon>
        <taxon>Pseudomonadati</taxon>
        <taxon>Pseudomonadota</taxon>
        <taxon>Alphaproteobacteria</taxon>
        <taxon>Rhodobacterales</taxon>
        <taxon>Paracoccaceae</taxon>
        <taxon>Thioclava</taxon>
    </lineage>
</organism>
<gene>
    <name evidence="2" type="ORF">TP2_03325</name>
</gene>
<dbReference type="Proteomes" id="UP000027432">
    <property type="component" value="Unassembled WGS sequence"/>
</dbReference>
<feature type="coiled-coil region" evidence="1">
    <location>
        <begin position="13"/>
        <end position="68"/>
    </location>
</feature>
<dbReference type="AlphaFoldDB" id="A0A074K4U2"/>